<feature type="compositionally biased region" description="Polar residues" evidence="1">
    <location>
        <begin position="438"/>
        <end position="450"/>
    </location>
</feature>
<feature type="region of interest" description="Disordered" evidence="1">
    <location>
        <begin position="154"/>
        <end position="253"/>
    </location>
</feature>
<feature type="region of interest" description="Disordered" evidence="1">
    <location>
        <begin position="613"/>
        <end position="650"/>
    </location>
</feature>
<organism evidence="2">
    <name type="scientific">Sesamum radiatum</name>
    <name type="common">Black benniseed</name>
    <dbReference type="NCBI Taxonomy" id="300843"/>
    <lineage>
        <taxon>Eukaryota</taxon>
        <taxon>Viridiplantae</taxon>
        <taxon>Streptophyta</taxon>
        <taxon>Embryophyta</taxon>
        <taxon>Tracheophyta</taxon>
        <taxon>Spermatophyta</taxon>
        <taxon>Magnoliopsida</taxon>
        <taxon>eudicotyledons</taxon>
        <taxon>Gunneridae</taxon>
        <taxon>Pentapetalae</taxon>
        <taxon>asterids</taxon>
        <taxon>lamiids</taxon>
        <taxon>Lamiales</taxon>
        <taxon>Pedaliaceae</taxon>
        <taxon>Sesamum</taxon>
    </lineage>
</organism>
<feature type="compositionally biased region" description="Basic and acidic residues" evidence="1">
    <location>
        <begin position="637"/>
        <end position="650"/>
    </location>
</feature>
<dbReference type="GO" id="GO:0008017">
    <property type="term" value="F:microtubule binding"/>
    <property type="evidence" value="ECO:0007669"/>
    <property type="project" value="InterPro"/>
</dbReference>
<reference evidence="2" key="2">
    <citation type="journal article" date="2024" name="Plant">
        <title>Genomic evolution and insights into agronomic trait innovations of Sesamum species.</title>
        <authorList>
            <person name="Miao H."/>
            <person name="Wang L."/>
            <person name="Qu L."/>
            <person name="Liu H."/>
            <person name="Sun Y."/>
            <person name="Le M."/>
            <person name="Wang Q."/>
            <person name="Wei S."/>
            <person name="Zheng Y."/>
            <person name="Lin W."/>
            <person name="Duan Y."/>
            <person name="Cao H."/>
            <person name="Xiong S."/>
            <person name="Wang X."/>
            <person name="Wei L."/>
            <person name="Li C."/>
            <person name="Ma Q."/>
            <person name="Ju M."/>
            <person name="Zhao R."/>
            <person name="Li G."/>
            <person name="Mu C."/>
            <person name="Tian Q."/>
            <person name="Mei H."/>
            <person name="Zhang T."/>
            <person name="Gao T."/>
            <person name="Zhang H."/>
        </authorList>
    </citation>
    <scope>NUCLEOTIDE SEQUENCE</scope>
    <source>
        <strain evidence="2">G02</strain>
    </source>
</reference>
<gene>
    <name evidence="2" type="ORF">Sradi_6521400</name>
</gene>
<dbReference type="AlphaFoldDB" id="A0AAW2JYJ3"/>
<feature type="region of interest" description="Disordered" evidence="1">
    <location>
        <begin position="468"/>
        <end position="528"/>
    </location>
</feature>
<feature type="compositionally biased region" description="Basic and acidic residues" evidence="1">
    <location>
        <begin position="154"/>
        <end position="169"/>
    </location>
</feature>
<feature type="compositionally biased region" description="Polar residues" evidence="1">
    <location>
        <begin position="241"/>
        <end position="253"/>
    </location>
</feature>
<evidence type="ECO:0000256" key="1">
    <source>
        <dbReference type="SAM" id="MobiDB-lite"/>
    </source>
</evidence>
<feature type="compositionally biased region" description="Basic residues" evidence="1">
    <location>
        <begin position="492"/>
        <end position="501"/>
    </location>
</feature>
<dbReference type="PANTHER" id="PTHR33737:SF2">
    <property type="entry name" value="OS12G0102700 PROTEIN"/>
    <property type="match status" value="1"/>
</dbReference>
<dbReference type="EMBL" id="JACGWJ010000031">
    <property type="protein sequence ID" value="KAL0298616.1"/>
    <property type="molecule type" value="Genomic_DNA"/>
</dbReference>
<name>A0AAW2JYJ3_SESRA</name>
<dbReference type="PANTHER" id="PTHR33737">
    <property type="entry name" value="OS05G0121800 PROTEIN"/>
    <property type="match status" value="1"/>
</dbReference>
<comment type="caution">
    <text evidence="2">The sequence shown here is derived from an EMBL/GenBank/DDBJ whole genome shotgun (WGS) entry which is preliminary data.</text>
</comment>
<dbReference type="InterPro" id="IPR045882">
    <property type="entry name" value="GPT1/2"/>
</dbReference>
<sequence>MESGEERKRRSFGLSLADDKIKLIDILSENDDFLVASSPFCTDSLTDGAIREDGGFGHSQQVEKIPCHEFVQSSRPSFLRRSLAWDTAFFNSAGVLDPDELSFINKGYRTTIDVRKRRSESGPTLPTGSGLSLDWFEIEPLIYDSTPAALKKVDKSSRNEVSRSGENQHVHSTSSVKSLHGIKTASSTRRPGRLSSPKPPNVFGRKTMDLSTTSRKELSGKSSIKVDKKSATAVADEKTSSNHNYTSLPSPQFSSVVSPASPIVSTAAVPLLGTSRLSSSVSASKIWGRTERRKGIGHLSLSARSSYLSDGLSCLPPGSSTSPWVLDSPSPVCNKQRSNEAKVRKIFPGPFQSDGNETSNLRMSLNSPLGSHRDYSSQAVISRPSRLRPPSPQIRFFDENTPPNHDGTTRSRKIPRKVVPGESLQESRIGSRHASASVKLTSPHSGTTGKNIKRSKIEYTNSFMKIGSADDVGKRPVNKLGPNSCQEENKRRDKLKNKARGGSRWPEREVEKSSDQENGKKNMSHSSDQLSNLSEYFNAIDLNQEKGQELKRKQARFRSERDKNNVQNNYTLIKKENQMLESPQSAKDAASMWGMRAPLADKTSACNLSEEFGFSKEPKKERLAQRAEVCASSASATRDKENNEKAELPH</sequence>
<feature type="compositionally biased region" description="Basic and acidic residues" evidence="1">
    <location>
        <begin position="505"/>
        <end position="520"/>
    </location>
</feature>
<feature type="compositionally biased region" description="Basic and acidic residues" evidence="1">
    <location>
        <begin position="214"/>
        <end position="240"/>
    </location>
</feature>
<protein>
    <submittedName>
        <fullName evidence="2">Uncharacterized protein</fullName>
    </submittedName>
</protein>
<proteinExistence type="predicted"/>
<feature type="region of interest" description="Disordered" evidence="1">
    <location>
        <begin position="347"/>
        <end position="454"/>
    </location>
</feature>
<feature type="compositionally biased region" description="Basic and acidic residues" evidence="1">
    <location>
        <begin position="613"/>
        <end position="625"/>
    </location>
</feature>
<evidence type="ECO:0000313" key="2">
    <source>
        <dbReference type="EMBL" id="KAL0298616.1"/>
    </source>
</evidence>
<accession>A0AAW2JYJ3</accession>
<feature type="compositionally biased region" description="Polar residues" evidence="1">
    <location>
        <begin position="353"/>
        <end position="369"/>
    </location>
</feature>
<reference evidence="2" key="1">
    <citation type="submission" date="2020-06" db="EMBL/GenBank/DDBJ databases">
        <authorList>
            <person name="Li T."/>
            <person name="Hu X."/>
            <person name="Zhang T."/>
            <person name="Song X."/>
            <person name="Zhang H."/>
            <person name="Dai N."/>
            <person name="Sheng W."/>
            <person name="Hou X."/>
            <person name="Wei L."/>
        </authorList>
    </citation>
    <scope>NUCLEOTIDE SEQUENCE</scope>
    <source>
        <strain evidence="2">G02</strain>
        <tissue evidence="2">Leaf</tissue>
    </source>
</reference>